<feature type="domain" description="EF-hand" evidence="4">
    <location>
        <begin position="86"/>
        <end position="121"/>
    </location>
</feature>
<accession>A0AAN7GHQ7</accession>
<dbReference type="EMBL" id="JAXIOK010000021">
    <property type="protein sequence ID" value="KAK4746321.1"/>
    <property type="molecule type" value="Genomic_DNA"/>
</dbReference>
<dbReference type="AlphaFoldDB" id="A0AAN7GHQ7"/>
<dbReference type="InterPro" id="IPR011992">
    <property type="entry name" value="EF-hand-dom_pair"/>
</dbReference>
<evidence type="ECO:0000256" key="3">
    <source>
        <dbReference type="ARBA" id="ARBA00022837"/>
    </source>
</evidence>
<dbReference type="PROSITE" id="PS00018">
    <property type="entry name" value="EF_HAND_1"/>
    <property type="match status" value="3"/>
</dbReference>
<keyword evidence="6" id="KW-1185">Reference proteome</keyword>
<organism evidence="5 6">
    <name type="scientific">Trapa incisa</name>
    <dbReference type="NCBI Taxonomy" id="236973"/>
    <lineage>
        <taxon>Eukaryota</taxon>
        <taxon>Viridiplantae</taxon>
        <taxon>Streptophyta</taxon>
        <taxon>Embryophyta</taxon>
        <taxon>Tracheophyta</taxon>
        <taxon>Spermatophyta</taxon>
        <taxon>Magnoliopsida</taxon>
        <taxon>eudicotyledons</taxon>
        <taxon>Gunneridae</taxon>
        <taxon>Pentapetalae</taxon>
        <taxon>rosids</taxon>
        <taxon>malvids</taxon>
        <taxon>Myrtales</taxon>
        <taxon>Lythraceae</taxon>
        <taxon>Trapa</taxon>
    </lineage>
</organism>
<dbReference type="CDD" id="cd00051">
    <property type="entry name" value="EFh"/>
    <property type="match status" value="2"/>
</dbReference>
<dbReference type="GO" id="GO:0005509">
    <property type="term" value="F:calcium ion binding"/>
    <property type="evidence" value="ECO:0007669"/>
    <property type="project" value="InterPro"/>
</dbReference>
<dbReference type="Gene3D" id="1.10.238.10">
    <property type="entry name" value="EF-hand"/>
    <property type="match status" value="2"/>
</dbReference>
<keyword evidence="2" id="KW-0677">Repeat</keyword>
<feature type="domain" description="EF-hand" evidence="4">
    <location>
        <begin position="58"/>
        <end position="85"/>
    </location>
</feature>
<keyword evidence="3" id="KW-0106">Calcium</keyword>
<gene>
    <name evidence="5" type="ORF">SAY87_012633</name>
</gene>
<dbReference type="Pfam" id="PF13833">
    <property type="entry name" value="EF-hand_8"/>
    <property type="match status" value="1"/>
</dbReference>
<feature type="domain" description="EF-hand" evidence="4">
    <location>
        <begin position="158"/>
        <end position="188"/>
    </location>
</feature>
<keyword evidence="1" id="KW-0479">Metal-binding</keyword>
<dbReference type="InterPro" id="IPR002048">
    <property type="entry name" value="EF_hand_dom"/>
</dbReference>
<name>A0AAN7GHQ7_9MYRT</name>
<comment type="caution">
    <text evidence="5">The sequence shown here is derived from an EMBL/GenBank/DDBJ whole genome shotgun (WGS) entry which is preliminary data.</text>
</comment>
<dbReference type="SUPFAM" id="SSF47473">
    <property type="entry name" value="EF-hand"/>
    <property type="match status" value="1"/>
</dbReference>
<evidence type="ECO:0000256" key="2">
    <source>
        <dbReference type="ARBA" id="ARBA00022737"/>
    </source>
</evidence>
<proteinExistence type="predicted"/>
<sequence length="188" mass="21073">MGFRRANSNEPRSGLVRLCYRLFPKNKHGRAHPGPALSTAAEGDDHDRPCCSGALWPVFQYFDKNRDGRISPVELRSCVNALGGEITEDMAEVAVRASDEDGDGLLGYVEFERLVDGCGEEEKDRCLREAFEMYEMKEKGCITAASLKGMLSRLRQTRSIANCKAMIRAFDLDGDGVLSFYEFQVMMR</sequence>
<dbReference type="PANTHER" id="PTHR10891">
    <property type="entry name" value="EF-HAND CALCIUM-BINDING DOMAIN CONTAINING PROTEIN"/>
    <property type="match status" value="1"/>
</dbReference>
<evidence type="ECO:0000313" key="6">
    <source>
        <dbReference type="Proteomes" id="UP001345219"/>
    </source>
</evidence>
<dbReference type="InterPro" id="IPR039647">
    <property type="entry name" value="EF_hand_pair_protein_CML-like"/>
</dbReference>
<evidence type="ECO:0000256" key="1">
    <source>
        <dbReference type="ARBA" id="ARBA00022723"/>
    </source>
</evidence>
<protein>
    <recommendedName>
        <fullName evidence="4">EF-hand domain-containing protein</fullName>
    </recommendedName>
</protein>
<evidence type="ECO:0000313" key="5">
    <source>
        <dbReference type="EMBL" id="KAK4746321.1"/>
    </source>
</evidence>
<dbReference type="Proteomes" id="UP001345219">
    <property type="component" value="Chromosome 10"/>
</dbReference>
<dbReference type="SMART" id="SM00054">
    <property type="entry name" value="EFh"/>
    <property type="match status" value="4"/>
</dbReference>
<dbReference type="Pfam" id="PF13499">
    <property type="entry name" value="EF-hand_7"/>
    <property type="match status" value="1"/>
</dbReference>
<evidence type="ECO:0000259" key="4">
    <source>
        <dbReference type="PROSITE" id="PS50222"/>
    </source>
</evidence>
<reference evidence="5 6" key="1">
    <citation type="journal article" date="2023" name="Hortic Res">
        <title>Pangenome of water caltrop reveals structural variations and asymmetric subgenome divergence after allopolyploidization.</title>
        <authorList>
            <person name="Zhang X."/>
            <person name="Chen Y."/>
            <person name="Wang L."/>
            <person name="Yuan Y."/>
            <person name="Fang M."/>
            <person name="Shi L."/>
            <person name="Lu R."/>
            <person name="Comes H.P."/>
            <person name="Ma Y."/>
            <person name="Chen Y."/>
            <person name="Huang G."/>
            <person name="Zhou Y."/>
            <person name="Zheng Z."/>
            <person name="Qiu Y."/>
        </authorList>
    </citation>
    <scope>NUCLEOTIDE SEQUENCE [LARGE SCALE GENOMIC DNA]</scope>
    <source>
        <tissue evidence="5">Roots</tissue>
    </source>
</reference>
<dbReference type="InterPro" id="IPR018247">
    <property type="entry name" value="EF_Hand_1_Ca_BS"/>
</dbReference>
<dbReference type="PROSITE" id="PS50222">
    <property type="entry name" value="EF_HAND_2"/>
    <property type="match status" value="3"/>
</dbReference>